<proteinExistence type="predicted"/>
<gene>
    <name evidence="1" type="ORF">GCU69_01440</name>
</gene>
<keyword evidence="2" id="KW-1185">Reference proteome</keyword>
<accession>A0ABQ7FPQ3</accession>
<sequence length="154" mass="17129">MTIEVPGARRVFVQLDAGVLIEGAPAPAGVRVQCPDDIAEYLIAQQWAHSVKGPHIIDRGTRQPLIWRAVRSIPGASVPLDEWPSWMRPAWMRASGRVKQWEDGKNIRVAPAACPGCKKIQYVRHDKLPDDSEPARRGDGFLARCRSCRNANVD</sequence>
<evidence type="ECO:0000313" key="1">
    <source>
        <dbReference type="EMBL" id="KAF4410911.1"/>
    </source>
</evidence>
<comment type="caution">
    <text evidence="1">The sequence shown here is derived from an EMBL/GenBank/DDBJ whole genome shotgun (WGS) entry which is preliminary data.</text>
</comment>
<reference evidence="1 2" key="1">
    <citation type="submission" date="2019-10" db="EMBL/GenBank/DDBJ databases">
        <title>Streptomyces tenebrisbrunneis sp.nov., an endogenous actinomycete isolated from of Lycium ruthenicum.</title>
        <authorList>
            <person name="Ma L."/>
        </authorList>
    </citation>
    <scope>NUCLEOTIDE SEQUENCE [LARGE SCALE GENOMIC DNA]</scope>
    <source>
        <strain evidence="1 2">TRM 66187</strain>
    </source>
</reference>
<dbReference type="RefSeq" id="WP_156204910.1">
    <property type="nucleotide sequence ID" value="NZ_WHPN01000029.1"/>
</dbReference>
<dbReference type="EMBL" id="WHPN01000029">
    <property type="protein sequence ID" value="KAF4410911.1"/>
    <property type="molecule type" value="Genomic_DNA"/>
</dbReference>
<name>A0ABQ7FPQ3_9ACTN</name>
<evidence type="ECO:0008006" key="3">
    <source>
        <dbReference type="Google" id="ProtNLM"/>
    </source>
</evidence>
<evidence type="ECO:0000313" key="2">
    <source>
        <dbReference type="Proteomes" id="UP000621266"/>
    </source>
</evidence>
<protein>
    <recommendedName>
        <fullName evidence="3">HNH endonuclease</fullName>
    </recommendedName>
</protein>
<organism evidence="1 2">
    <name type="scientific">Streptomyces lycii</name>
    <dbReference type="NCBI Taxonomy" id="2654337"/>
    <lineage>
        <taxon>Bacteria</taxon>
        <taxon>Bacillati</taxon>
        <taxon>Actinomycetota</taxon>
        <taxon>Actinomycetes</taxon>
        <taxon>Kitasatosporales</taxon>
        <taxon>Streptomycetaceae</taxon>
        <taxon>Streptomyces</taxon>
    </lineage>
</organism>
<dbReference type="Proteomes" id="UP000621266">
    <property type="component" value="Unassembled WGS sequence"/>
</dbReference>